<keyword evidence="3" id="KW-1185">Reference proteome</keyword>
<dbReference type="OrthoDB" id="9798388at2"/>
<gene>
    <name evidence="2" type="ORF">FSB75_12910</name>
</gene>
<evidence type="ECO:0000259" key="1">
    <source>
        <dbReference type="Pfam" id="PF06094"/>
    </source>
</evidence>
<name>A0A5B8UJ79_9BACT</name>
<protein>
    <submittedName>
        <fullName evidence="2">Gamma-glutamylcyclotransferase</fullName>
    </submittedName>
</protein>
<organism evidence="2 3">
    <name type="scientific">Flavisolibacter ginsenosidimutans</name>
    <dbReference type="NCBI Taxonomy" id="661481"/>
    <lineage>
        <taxon>Bacteria</taxon>
        <taxon>Pseudomonadati</taxon>
        <taxon>Bacteroidota</taxon>
        <taxon>Chitinophagia</taxon>
        <taxon>Chitinophagales</taxon>
        <taxon>Chitinophagaceae</taxon>
        <taxon>Flavisolibacter</taxon>
    </lineage>
</organism>
<evidence type="ECO:0000313" key="3">
    <source>
        <dbReference type="Proteomes" id="UP000321204"/>
    </source>
</evidence>
<dbReference type="Pfam" id="PF06094">
    <property type="entry name" value="GGACT"/>
    <property type="match status" value="1"/>
</dbReference>
<keyword evidence="2" id="KW-0808">Transferase</keyword>
<dbReference type="EMBL" id="CP042433">
    <property type="protein sequence ID" value="QEC56761.1"/>
    <property type="molecule type" value="Genomic_DNA"/>
</dbReference>
<dbReference type="KEGG" id="fgg:FSB75_12910"/>
<dbReference type="InterPro" id="IPR009288">
    <property type="entry name" value="AIG2-like_dom"/>
</dbReference>
<dbReference type="SUPFAM" id="SSF110857">
    <property type="entry name" value="Gamma-glutamyl cyclotransferase-like"/>
    <property type="match status" value="1"/>
</dbReference>
<sequence>MKICFFEIRSPFSLSINNTSLNQCLFSYGTLQKTQTQIALFGRILQGWPDVLNGYKTTTVEIKDEAFLAKGEQTMQQTAVATNNENDSIEGTAFELTEEELLNADKYEPEGYERIKIKLASGKEAWLYVAIKET</sequence>
<dbReference type="GO" id="GO:0016740">
    <property type="term" value="F:transferase activity"/>
    <property type="evidence" value="ECO:0007669"/>
    <property type="project" value="UniProtKB-KW"/>
</dbReference>
<dbReference type="CDD" id="cd06661">
    <property type="entry name" value="GGCT_like"/>
    <property type="match status" value="1"/>
</dbReference>
<dbReference type="Gene3D" id="3.10.490.10">
    <property type="entry name" value="Gamma-glutamyl cyclotransferase-like"/>
    <property type="match status" value="1"/>
</dbReference>
<accession>A0A5B8UJ79</accession>
<dbReference type="InterPro" id="IPR013024">
    <property type="entry name" value="GGCT-like"/>
</dbReference>
<proteinExistence type="predicted"/>
<dbReference type="AlphaFoldDB" id="A0A5B8UJ79"/>
<reference evidence="2 3" key="1">
    <citation type="journal article" date="2015" name="Int. J. Syst. Evol. Microbiol.">
        <title>Flavisolibacter ginsenosidimutans sp. nov., with ginsenoside-converting activity isolated from soil used for cultivating ginseng.</title>
        <authorList>
            <person name="Zhao Y."/>
            <person name="Liu Q."/>
            <person name="Kang M.S."/>
            <person name="Jin F."/>
            <person name="Yu H."/>
            <person name="Im W.T."/>
        </authorList>
    </citation>
    <scope>NUCLEOTIDE SEQUENCE [LARGE SCALE GENOMIC DNA]</scope>
    <source>
        <strain evidence="2 3">Gsoil 636</strain>
    </source>
</reference>
<dbReference type="InterPro" id="IPR036568">
    <property type="entry name" value="GGCT-like_sf"/>
</dbReference>
<feature type="domain" description="Gamma-glutamylcyclotransferase AIG2-like" evidence="1">
    <location>
        <begin position="25"/>
        <end position="130"/>
    </location>
</feature>
<evidence type="ECO:0000313" key="2">
    <source>
        <dbReference type="EMBL" id="QEC56761.1"/>
    </source>
</evidence>
<dbReference type="Proteomes" id="UP000321204">
    <property type="component" value="Chromosome"/>
</dbReference>